<dbReference type="SUPFAM" id="SSF47895">
    <property type="entry name" value="Transducin (alpha subunit), insertion domain"/>
    <property type="match status" value="1"/>
</dbReference>
<dbReference type="InterPro" id="IPR001019">
    <property type="entry name" value="Gprotein_alpha_su"/>
</dbReference>
<dbReference type="FunFam" id="3.40.50.300:FF:000692">
    <property type="entry name" value="Guanine nucleotide-binding protein subunit alpha"/>
    <property type="match status" value="1"/>
</dbReference>
<dbReference type="EMBL" id="LFZO01000291">
    <property type="protein sequence ID" value="KXT10008.1"/>
    <property type="molecule type" value="Genomic_DNA"/>
</dbReference>
<evidence type="ECO:0000256" key="4">
    <source>
        <dbReference type="ARBA" id="ARBA00011356"/>
    </source>
</evidence>
<dbReference type="CDD" id="cd00066">
    <property type="entry name" value="G-alpha"/>
    <property type="match status" value="1"/>
</dbReference>
<gene>
    <name evidence="15" type="ORF">AC579_1236</name>
</gene>
<evidence type="ECO:0000256" key="7">
    <source>
        <dbReference type="ARBA" id="ARBA00022801"/>
    </source>
</evidence>
<dbReference type="GO" id="GO:0005834">
    <property type="term" value="C:heterotrimeric G-protein complex"/>
    <property type="evidence" value="ECO:0007669"/>
    <property type="project" value="TreeGrafter"/>
</dbReference>
<feature type="binding site" evidence="13">
    <location>
        <position position="187"/>
    </location>
    <ligand>
        <name>Mg(2+)</name>
        <dbReference type="ChEBI" id="CHEBI:18420"/>
    </ligand>
</feature>
<keyword evidence="10" id="KW-0807">Transducer</keyword>
<evidence type="ECO:0000256" key="8">
    <source>
        <dbReference type="ARBA" id="ARBA00022842"/>
    </source>
</evidence>
<feature type="domain" description="SET" evidence="14">
    <location>
        <begin position="630"/>
        <end position="879"/>
    </location>
</feature>
<dbReference type="Gene3D" id="3.40.50.300">
    <property type="entry name" value="P-loop containing nucleotide triphosphate hydrolases"/>
    <property type="match status" value="1"/>
</dbReference>
<feature type="binding site" evidence="12">
    <location>
        <begin position="275"/>
        <end position="278"/>
    </location>
    <ligand>
        <name>GTP</name>
        <dbReference type="ChEBI" id="CHEBI:37565"/>
    </ligand>
</feature>
<dbReference type="PROSITE" id="PS51882">
    <property type="entry name" value="G_ALPHA"/>
    <property type="match status" value="1"/>
</dbReference>
<dbReference type="FunFam" id="3.40.50.300:FF:000051">
    <property type="entry name" value="Guanine nucleotide-binding protein subunit alpha"/>
    <property type="match status" value="1"/>
</dbReference>
<sequence>MAIARIMCFRSGNKDDPDAKKSKEIEKQLREDQKRMAKEVKLLLLGAGESGKSTVLKQMRLIHTKGFSSQERKQWKVTIFQNLLHAFQVVFGAMEEQEVDFAEDSNIRYAEIIAADPDIGPDDPMPIDCLNAFKSLWRDAGVQLAIKKGNEYALHDNLTYYFADIDRLFAKDFLPTDQDILRARLRTTGISETIFETGSLTYRMFDVGGQRSERKKWIHVFDNVQVVLFLVAISGYDHVLVEDRNGNQMHEALMLFESIANSKYFEKSALILFLNKIDLFREKVQSGQAPISEHFPDYTGGDRDIEAGQQFFASKFRNLVRDPEKEAYVHFTNATDTNLLDKTMKSVQDMIVQRNLHNLMLQTRNNESNICAEKVLHALSGSSTDLNRYKKLTSLRHSTSLRMNLRCEPSYIASYLASWQLLTTTEQPAQLQQGCTQDSMDKPFDCNSWTPTNPWEWEPWLMPYTTADIRALIKQLNRDTNTIKNHPYEPKHWIRRAKTLMRLRYPELAVGDAHKASLLIQNLLEGLNARPNSRVGLNLGFWMNDPDIDEDMLGTEHGNQQCSFEKMKSEAEDITMSNLCFAPSYYRGQFVPAPYPWLDEKHRMRSDEVIQNINLELADQEHGASGGITCWLKRYAFGQGTGAREGADLLGVFAARDIDAGHVIVVDRSRIWVCKRPWCGFKTRKHTDKMYEGCNGPGREGLTKENGCPHPLHPNIESDEAKHDIRWIRDRLGKDAANTILRCRALLNCIQDGLAHPLDHPLIARLTSTYHTNKDIGYDERENFELGELAVVSEALQQFGIDIFNDLNFDTWVIFALQARLDNNQWSDPNTTCLSSLFALFNHSCEPNVAWTTQDDHQTLEMTTMRRISEGKQLLVEYDSFMNDKPLEERRRRLYRWLDGPCQCSRCVREEAHLSRTASPLTSSFGSSDWDTDEKPVLPEDLGMDLERWDSPIEC</sequence>
<proteinExistence type="inferred from homology"/>
<dbReference type="Pfam" id="PF00503">
    <property type="entry name" value="G-alpha"/>
    <property type="match status" value="1"/>
</dbReference>
<dbReference type="Proteomes" id="UP000073492">
    <property type="component" value="Unassembled WGS sequence"/>
</dbReference>
<dbReference type="STRING" id="113226.A0A139I5P2"/>
<evidence type="ECO:0000256" key="6">
    <source>
        <dbReference type="ARBA" id="ARBA00022741"/>
    </source>
</evidence>
<protein>
    <recommendedName>
        <fullName evidence="11">Guanine nucleotide-binding protein alpha-2 subunit</fullName>
    </recommendedName>
</protein>
<dbReference type="AlphaFoldDB" id="A0A139I5P2"/>
<dbReference type="GO" id="GO:0005525">
    <property type="term" value="F:GTP binding"/>
    <property type="evidence" value="ECO:0007669"/>
    <property type="project" value="UniProtKB-KW"/>
</dbReference>
<comment type="similarity">
    <text evidence="3">Belongs to the G-alpha family. G(q) subfamily.</text>
</comment>
<feature type="binding site" evidence="12">
    <location>
        <begin position="181"/>
        <end position="187"/>
    </location>
    <ligand>
        <name>GTP</name>
        <dbReference type="ChEBI" id="CHEBI:37565"/>
    </ligand>
</feature>
<dbReference type="InterPro" id="IPR001214">
    <property type="entry name" value="SET_dom"/>
</dbReference>
<evidence type="ECO:0000256" key="11">
    <source>
        <dbReference type="ARBA" id="ARBA00074402"/>
    </source>
</evidence>
<keyword evidence="5 13" id="KW-0479">Metal-binding</keyword>
<dbReference type="PROSITE" id="PS50280">
    <property type="entry name" value="SET"/>
    <property type="match status" value="1"/>
</dbReference>
<dbReference type="GO" id="GO:0005737">
    <property type="term" value="C:cytoplasm"/>
    <property type="evidence" value="ECO:0007669"/>
    <property type="project" value="TreeGrafter"/>
</dbReference>
<comment type="subunit">
    <text evidence="4">G proteins are composed of 3 units; alpha, beta and gamma. The alpha chain contains the guanine nucleotide binding site.</text>
</comment>
<feature type="binding site" evidence="13">
    <location>
        <position position="53"/>
    </location>
    <ligand>
        <name>Mg(2+)</name>
        <dbReference type="ChEBI" id="CHEBI:18420"/>
    </ligand>
</feature>
<dbReference type="Gene3D" id="1.10.400.10">
    <property type="entry name" value="GI Alpha 1, domain 2-like"/>
    <property type="match status" value="1"/>
</dbReference>
<dbReference type="FunFam" id="1.10.400.10:FF:000009">
    <property type="entry name" value="Guanine nucleotide-binding protein G(O) subunit alpha"/>
    <property type="match status" value="1"/>
</dbReference>
<accession>A0A139I5P2</accession>
<evidence type="ECO:0000256" key="10">
    <source>
        <dbReference type="ARBA" id="ARBA00023224"/>
    </source>
</evidence>
<dbReference type="SMART" id="SM00275">
    <property type="entry name" value="G_alpha"/>
    <property type="match status" value="1"/>
</dbReference>
<evidence type="ECO:0000256" key="1">
    <source>
        <dbReference type="ARBA" id="ARBA00001946"/>
    </source>
</evidence>
<feature type="binding site" evidence="12">
    <location>
        <begin position="49"/>
        <end position="54"/>
    </location>
    <ligand>
        <name>GTP</name>
        <dbReference type="ChEBI" id="CHEBI:37565"/>
    </ligand>
</feature>
<reference evidence="15 16" key="1">
    <citation type="submission" date="2015-07" db="EMBL/GenBank/DDBJ databases">
        <title>Comparative genomics of the Sigatoka disease complex on banana suggests a link between parallel evolutionary changes in Pseudocercospora fijiensis and Pseudocercospora eumusae and increased virulence on the banana host.</title>
        <authorList>
            <person name="Chang T.-C."/>
            <person name="Salvucci A."/>
            <person name="Crous P.W."/>
            <person name="Stergiopoulos I."/>
        </authorList>
    </citation>
    <scope>NUCLEOTIDE SEQUENCE [LARGE SCALE GENOMIC DNA]</scope>
    <source>
        <strain evidence="15 16">CBS 116634</strain>
    </source>
</reference>
<evidence type="ECO:0000256" key="9">
    <source>
        <dbReference type="ARBA" id="ARBA00023134"/>
    </source>
</evidence>
<dbReference type="GO" id="GO:0000750">
    <property type="term" value="P:pheromone-dependent signal transduction involved in conjugation with cellular fusion"/>
    <property type="evidence" value="ECO:0007669"/>
    <property type="project" value="TreeGrafter"/>
</dbReference>
<dbReference type="OrthoDB" id="5817230at2759"/>
<dbReference type="Pfam" id="PF00856">
    <property type="entry name" value="SET"/>
    <property type="match status" value="1"/>
</dbReference>
<keyword evidence="9 12" id="KW-0342">GTP-binding</keyword>
<evidence type="ECO:0000313" key="15">
    <source>
        <dbReference type="EMBL" id="KXT10008.1"/>
    </source>
</evidence>
<evidence type="ECO:0000256" key="13">
    <source>
        <dbReference type="PIRSR" id="PIRSR601019-2"/>
    </source>
</evidence>
<evidence type="ECO:0000313" key="16">
    <source>
        <dbReference type="Proteomes" id="UP000073492"/>
    </source>
</evidence>
<comment type="cofactor">
    <cofactor evidence="1">
        <name>Mg(2+)</name>
        <dbReference type="ChEBI" id="CHEBI:18420"/>
    </cofactor>
</comment>
<evidence type="ECO:0000256" key="5">
    <source>
        <dbReference type="ARBA" id="ARBA00022723"/>
    </source>
</evidence>
<dbReference type="PRINTS" id="PR00318">
    <property type="entry name" value="GPROTEINA"/>
</dbReference>
<dbReference type="GO" id="GO:0007186">
    <property type="term" value="P:G protein-coupled receptor signaling pathway"/>
    <property type="evidence" value="ECO:0007669"/>
    <property type="project" value="InterPro"/>
</dbReference>
<keyword evidence="16" id="KW-1185">Reference proteome</keyword>
<feature type="binding site" evidence="12">
    <location>
        <begin position="206"/>
        <end position="210"/>
    </location>
    <ligand>
        <name>GTP</name>
        <dbReference type="ChEBI" id="CHEBI:37565"/>
    </ligand>
</feature>
<keyword evidence="8 13" id="KW-0460">Magnesium</keyword>
<evidence type="ECO:0000256" key="12">
    <source>
        <dbReference type="PIRSR" id="PIRSR601019-1"/>
    </source>
</evidence>
<dbReference type="Gene3D" id="2.170.270.10">
    <property type="entry name" value="SET domain"/>
    <property type="match status" value="1"/>
</dbReference>
<organism evidence="15 16">
    <name type="scientific">Pseudocercospora musae</name>
    <dbReference type="NCBI Taxonomy" id="113226"/>
    <lineage>
        <taxon>Eukaryota</taxon>
        <taxon>Fungi</taxon>
        <taxon>Dikarya</taxon>
        <taxon>Ascomycota</taxon>
        <taxon>Pezizomycotina</taxon>
        <taxon>Dothideomycetes</taxon>
        <taxon>Dothideomycetidae</taxon>
        <taxon>Mycosphaerellales</taxon>
        <taxon>Mycosphaerellaceae</taxon>
        <taxon>Pseudocercospora</taxon>
    </lineage>
</organism>
<dbReference type="InterPro" id="IPR011025">
    <property type="entry name" value="GproteinA_insert"/>
</dbReference>
<dbReference type="InterPro" id="IPR027417">
    <property type="entry name" value="P-loop_NTPase"/>
</dbReference>
<comment type="caution">
    <text evidence="15">The sequence shown here is derived from an EMBL/GenBank/DDBJ whole genome shotgun (WGS) entry which is preliminary data.</text>
</comment>
<dbReference type="PANTHER" id="PTHR10218:SF242">
    <property type="entry name" value="GUANINE NUCLEOTIDE-BINDING PROTEIN ALPHA-1 SUBUNIT"/>
    <property type="match status" value="1"/>
</dbReference>
<dbReference type="GO" id="GO:0031683">
    <property type="term" value="F:G-protein beta/gamma-subunit complex binding"/>
    <property type="evidence" value="ECO:0007669"/>
    <property type="project" value="InterPro"/>
</dbReference>
<dbReference type="PANTHER" id="PTHR10218">
    <property type="entry name" value="GTP-BINDING PROTEIN ALPHA SUBUNIT"/>
    <property type="match status" value="1"/>
</dbReference>
<evidence type="ECO:0000256" key="3">
    <source>
        <dbReference type="ARBA" id="ARBA00007976"/>
    </source>
</evidence>
<keyword evidence="7" id="KW-0378">Hydrolase</keyword>
<feature type="binding site" evidence="12">
    <location>
        <position position="334"/>
    </location>
    <ligand>
        <name>GTP</name>
        <dbReference type="ChEBI" id="CHEBI:37565"/>
    </ligand>
</feature>
<comment type="function">
    <text evidence="2">Guanine nucleotide-binding proteins (G proteins) are involved as modulators or transducers in various transmembrane signaling systems.</text>
</comment>
<dbReference type="GO" id="GO:0003924">
    <property type="term" value="F:GTPase activity"/>
    <property type="evidence" value="ECO:0007669"/>
    <property type="project" value="InterPro"/>
</dbReference>
<dbReference type="SUPFAM" id="SSF82199">
    <property type="entry name" value="SET domain"/>
    <property type="match status" value="1"/>
</dbReference>
<dbReference type="GO" id="GO:0046872">
    <property type="term" value="F:metal ion binding"/>
    <property type="evidence" value="ECO:0007669"/>
    <property type="project" value="UniProtKB-KW"/>
</dbReference>
<name>A0A139I5P2_9PEZI</name>
<keyword evidence="6 12" id="KW-0547">Nucleotide-binding</keyword>
<dbReference type="InterPro" id="IPR046341">
    <property type="entry name" value="SET_dom_sf"/>
</dbReference>
<evidence type="ECO:0000259" key="14">
    <source>
        <dbReference type="PROSITE" id="PS50280"/>
    </source>
</evidence>
<dbReference type="GO" id="GO:0001664">
    <property type="term" value="F:G protein-coupled receptor binding"/>
    <property type="evidence" value="ECO:0007669"/>
    <property type="project" value="TreeGrafter"/>
</dbReference>
<evidence type="ECO:0000256" key="2">
    <source>
        <dbReference type="ARBA" id="ARBA00003069"/>
    </source>
</evidence>
<dbReference type="SUPFAM" id="SSF52540">
    <property type="entry name" value="P-loop containing nucleoside triphosphate hydrolases"/>
    <property type="match status" value="1"/>
</dbReference>